<sequence>MQQIIYFIRKFRYFLLFLLLEILAFTFIIQHHSYHKSKFVNSANSISGGIYNKTNSINEFFHLKTENERLIEENTALKNSLSIKNLSENQDSFKLNDSAQYGQKYEYTYAKIINNNYTNRNNTLTINKGIKQGITSDLGVINSKGIIGVTKSTSSNYTTVLSILNNNSKINVRLKNSNHFGTLVWDGKDYNILQLIDIPRQAQFKDGDTIITGGKSAIFPEGIKIGVIKNFKFENNQFQDINIQLFNDMSSIGYVQIVKNLERTEQLNLEKESLNE</sequence>
<dbReference type="Gene3D" id="2.40.10.340">
    <property type="entry name" value="Rod shape-determining protein MreC, domain 1"/>
    <property type="match status" value="1"/>
</dbReference>
<dbReference type="PANTHER" id="PTHR34138">
    <property type="entry name" value="CELL SHAPE-DETERMINING PROTEIN MREC"/>
    <property type="match status" value="1"/>
</dbReference>
<dbReference type="Gene3D" id="2.40.10.350">
    <property type="entry name" value="Rod shape-determining protein MreC, domain 2"/>
    <property type="match status" value="1"/>
</dbReference>
<name>A0A238Z731_9FLAO</name>
<evidence type="ECO:0000256" key="1">
    <source>
        <dbReference type="ARBA" id="ARBA00009369"/>
    </source>
</evidence>
<dbReference type="NCBIfam" id="NF010532">
    <property type="entry name" value="PRK13922.9-3"/>
    <property type="match status" value="1"/>
</dbReference>
<evidence type="ECO:0000256" key="2">
    <source>
        <dbReference type="ARBA" id="ARBA00013855"/>
    </source>
</evidence>
<evidence type="ECO:0000256" key="5">
    <source>
        <dbReference type="PIRNR" id="PIRNR038471"/>
    </source>
</evidence>
<dbReference type="EMBL" id="FZNX01000006">
    <property type="protein sequence ID" value="SNR78849.1"/>
    <property type="molecule type" value="Genomic_DNA"/>
</dbReference>
<reference evidence="9" key="1">
    <citation type="submission" date="2017-06" db="EMBL/GenBank/DDBJ databases">
        <authorList>
            <person name="Varghese N."/>
            <person name="Submissions S."/>
        </authorList>
    </citation>
    <scope>NUCLEOTIDE SEQUENCE [LARGE SCALE GENOMIC DNA]</scope>
    <source>
        <strain evidence="9">DSM 27993</strain>
    </source>
</reference>
<dbReference type="PIRSF" id="PIRSF038471">
    <property type="entry name" value="MreC"/>
    <property type="match status" value="1"/>
</dbReference>
<proteinExistence type="inferred from homology"/>
<keyword evidence="6" id="KW-0472">Membrane</keyword>
<dbReference type="InterPro" id="IPR042177">
    <property type="entry name" value="Cell/Rod_1"/>
</dbReference>
<comment type="function">
    <text evidence="5">Involved in formation and maintenance of cell shape.</text>
</comment>
<keyword evidence="3 5" id="KW-0133">Cell shape</keyword>
<protein>
    <recommendedName>
        <fullName evidence="2 5">Cell shape-determining protein MreC</fullName>
    </recommendedName>
    <alternativeName>
        <fullName evidence="4 5">Cell shape protein MreC</fullName>
    </alternativeName>
</protein>
<keyword evidence="6" id="KW-1133">Transmembrane helix</keyword>
<evidence type="ECO:0000259" key="7">
    <source>
        <dbReference type="Pfam" id="PF04085"/>
    </source>
</evidence>
<dbReference type="InterPro" id="IPR042175">
    <property type="entry name" value="Cell/Rod_MreC_2"/>
</dbReference>
<evidence type="ECO:0000313" key="8">
    <source>
        <dbReference type="EMBL" id="SNR78849.1"/>
    </source>
</evidence>
<dbReference type="Pfam" id="PF04085">
    <property type="entry name" value="MreC"/>
    <property type="match status" value="1"/>
</dbReference>
<dbReference type="InterPro" id="IPR055342">
    <property type="entry name" value="MreC_beta-barrel_core"/>
</dbReference>
<dbReference type="GO" id="GO:0008360">
    <property type="term" value="P:regulation of cell shape"/>
    <property type="evidence" value="ECO:0007669"/>
    <property type="project" value="UniProtKB-KW"/>
</dbReference>
<dbReference type="Proteomes" id="UP000198412">
    <property type="component" value="Unassembled WGS sequence"/>
</dbReference>
<dbReference type="PANTHER" id="PTHR34138:SF1">
    <property type="entry name" value="CELL SHAPE-DETERMINING PROTEIN MREC"/>
    <property type="match status" value="1"/>
</dbReference>
<dbReference type="RefSeq" id="WP_089379360.1">
    <property type="nucleotide sequence ID" value="NZ_FZNX01000006.1"/>
</dbReference>
<dbReference type="InterPro" id="IPR007221">
    <property type="entry name" value="MreC"/>
</dbReference>
<feature type="transmembrane region" description="Helical" evidence="6">
    <location>
        <begin position="12"/>
        <end position="29"/>
    </location>
</feature>
<evidence type="ECO:0000256" key="6">
    <source>
        <dbReference type="SAM" id="Phobius"/>
    </source>
</evidence>
<dbReference type="OrthoDB" id="9811827at2"/>
<dbReference type="GO" id="GO:0005886">
    <property type="term" value="C:plasma membrane"/>
    <property type="evidence" value="ECO:0007669"/>
    <property type="project" value="TreeGrafter"/>
</dbReference>
<evidence type="ECO:0000256" key="4">
    <source>
        <dbReference type="ARBA" id="ARBA00032089"/>
    </source>
</evidence>
<evidence type="ECO:0000256" key="3">
    <source>
        <dbReference type="ARBA" id="ARBA00022960"/>
    </source>
</evidence>
<organism evidence="8 9">
    <name type="scientific">Lutibacter flavus</name>
    <dbReference type="NCBI Taxonomy" id="691689"/>
    <lineage>
        <taxon>Bacteria</taxon>
        <taxon>Pseudomonadati</taxon>
        <taxon>Bacteroidota</taxon>
        <taxon>Flavobacteriia</taxon>
        <taxon>Flavobacteriales</taxon>
        <taxon>Flavobacteriaceae</taxon>
        <taxon>Lutibacter</taxon>
    </lineage>
</organism>
<comment type="similarity">
    <text evidence="1 5">Belongs to the MreC family.</text>
</comment>
<dbReference type="AlphaFoldDB" id="A0A238Z731"/>
<keyword evidence="6" id="KW-0812">Transmembrane</keyword>
<gene>
    <name evidence="8" type="ORF">SAMN04488111_3093</name>
</gene>
<feature type="domain" description="Rod shape-determining protein MreC beta-barrel core" evidence="7">
    <location>
        <begin position="112"/>
        <end position="259"/>
    </location>
</feature>
<accession>A0A238Z731</accession>
<keyword evidence="9" id="KW-1185">Reference proteome</keyword>
<evidence type="ECO:0000313" key="9">
    <source>
        <dbReference type="Proteomes" id="UP000198412"/>
    </source>
</evidence>